<organism evidence="2 3">
    <name type="scientific">Naegleria lovaniensis</name>
    <name type="common">Amoeba</name>
    <dbReference type="NCBI Taxonomy" id="51637"/>
    <lineage>
        <taxon>Eukaryota</taxon>
        <taxon>Discoba</taxon>
        <taxon>Heterolobosea</taxon>
        <taxon>Tetramitia</taxon>
        <taxon>Eutetramitia</taxon>
        <taxon>Vahlkampfiidae</taxon>
        <taxon>Naegleria</taxon>
    </lineage>
</organism>
<dbReference type="RefSeq" id="XP_044550392.1">
    <property type="nucleotide sequence ID" value="XM_044692308.1"/>
</dbReference>
<feature type="compositionally biased region" description="Low complexity" evidence="1">
    <location>
        <begin position="10"/>
        <end position="32"/>
    </location>
</feature>
<feature type="region of interest" description="Disordered" evidence="1">
    <location>
        <begin position="1"/>
        <end position="58"/>
    </location>
</feature>
<keyword evidence="3" id="KW-1185">Reference proteome</keyword>
<evidence type="ECO:0000313" key="2">
    <source>
        <dbReference type="EMBL" id="KAG2386400.1"/>
    </source>
</evidence>
<sequence>MSGSPSPIRLTTPTSLLNSSSSPALNILSSSSDLINEHNDSNPTDSETNHKLKPQSIPKSSSMFSILNNHRFSMALNPSDFKQQQQQQYQQLQQPQQLQPEELGILDRMSRLQKTLREQNLFHQQLRTDIQNACDRINGWRMNLPLIINHTRLQFVAVDKNYSSQTMMEGPWLGSDPSFMNILLTTSAAGSHLSASTDDILTLVPTSASATSIAKATGKKLFQGFWSSNSSASVSIGNSLNSTTSNLNDNSTNSNGSYQQSSSLLKLASVTKPSRMFKYHDKDHPFSVLKRHYEEFIEFIRQQPKLFCRSIKNWISKQFINQLILQRKSMKNVKVSSPTETLSPSGSSSTTEDFESCDRLAFIMIYSLYGNAGNPLETKCILKFIKTTFDIVFESCSSENPFEVFENIFLYRLVFLYLRRKGKHFIKSIMTEPLFDLFSNDDLEVPLDISPVSSQPTSQEKSESNKPSKPPILFFQNTCSVNTNDVSPVSPDCVTSSVFNTQQQMKQQLITQSMIDANLL</sequence>
<reference evidence="2 3" key="1">
    <citation type="journal article" date="2018" name="BMC Genomics">
        <title>The genome of Naegleria lovaniensis, the basis for a comparative approach to unravel pathogenicity factors of the human pathogenic amoeba N. fowleri.</title>
        <authorList>
            <person name="Liechti N."/>
            <person name="Schurch N."/>
            <person name="Bruggmann R."/>
            <person name="Wittwer M."/>
        </authorList>
    </citation>
    <scope>NUCLEOTIDE SEQUENCE [LARGE SCALE GENOMIC DNA]</scope>
    <source>
        <strain evidence="2 3">ATCC 30569</strain>
    </source>
</reference>
<name>A0AA88GT49_NAELO</name>
<proteinExistence type="predicted"/>
<dbReference type="Gene3D" id="1.10.506.10">
    <property type="entry name" value="GTPase Activation - p120gap, domain 1"/>
    <property type="match status" value="1"/>
</dbReference>
<evidence type="ECO:0000256" key="1">
    <source>
        <dbReference type="SAM" id="MobiDB-lite"/>
    </source>
</evidence>
<dbReference type="InterPro" id="IPR008936">
    <property type="entry name" value="Rho_GTPase_activation_prot"/>
</dbReference>
<gene>
    <name evidence="2" type="ORF">C9374_002846</name>
</gene>
<protein>
    <submittedName>
        <fullName evidence="2">Uncharacterized protein</fullName>
    </submittedName>
</protein>
<feature type="region of interest" description="Disordered" evidence="1">
    <location>
        <begin position="449"/>
        <end position="471"/>
    </location>
</feature>
<accession>A0AA88GT49</accession>
<dbReference type="EMBL" id="PYSW02000016">
    <property type="protein sequence ID" value="KAG2386400.1"/>
    <property type="molecule type" value="Genomic_DNA"/>
</dbReference>
<evidence type="ECO:0000313" key="3">
    <source>
        <dbReference type="Proteomes" id="UP000816034"/>
    </source>
</evidence>
<dbReference type="GeneID" id="68095301"/>
<dbReference type="AlphaFoldDB" id="A0AA88GT49"/>
<comment type="caution">
    <text evidence="2">The sequence shown here is derived from an EMBL/GenBank/DDBJ whole genome shotgun (WGS) entry which is preliminary data.</text>
</comment>
<dbReference type="Proteomes" id="UP000816034">
    <property type="component" value="Unassembled WGS sequence"/>
</dbReference>